<dbReference type="InterPro" id="IPR035919">
    <property type="entry name" value="EAL_sf"/>
</dbReference>
<evidence type="ECO:0000313" key="7">
    <source>
        <dbReference type="EMBL" id="SEK50834.1"/>
    </source>
</evidence>
<dbReference type="EMBL" id="FOAS01000003">
    <property type="protein sequence ID" value="SEK50834.1"/>
    <property type="molecule type" value="Genomic_DNA"/>
</dbReference>
<dbReference type="PROSITE" id="PS50112">
    <property type="entry name" value="PAS"/>
    <property type="match status" value="1"/>
</dbReference>
<dbReference type="Pfam" id="PF13426">
    <property type="entry name" value="PAS_9"/>
    <property type="match status" value="1"/>
</dbReference>
<dbReference type="CDD" id="cd01949">
    <property type="entry name" value="GGDEF"/>
    <property type="match status" value="1"/>
</dbReference>
<sequence>MEKPANAPHSAGLDNAQALPHLAQLGLLRYVRRNDASWQMLSVDEACSAILGLNAEQLCCSEHSYARCLYACNREQLHAEVQQQLSKRGFFRLHYYLQTPGGLHRVCETGQRQAADHDTLRGYLWLEPAPEEARQLQTLQTDNERLRSSLELYRKAQDSHLEHLARSRAQQDLLLAITKHAYHTASPLLEAGQMITRAACEVFNVNRIGAWRLQGSLLIPIALYQRDEGCFAKVDTLDIQLFPRYLKALQSGRSIDAHNAQQDPRTSELTLNYLKPLNISSMLDAAIRAEGQVVGVLCLERQGETRHWQADEIAFAAALADQLSQALLLEERQQASSTLNLFRRALEQSASAVILVDRLGRIEYTNSRFSDITQYEPEQLNGQLLSEQEFLAPLAALLRQPHQTFGADHRWQGEFKSYRKDLAPYWAQLSLSRVLSEHGELTHYLGIFEDITQSKLDQQRIERLAYVDDLTGLGNRAYFLQELDDFFGSRDAHGEREACLMLIDVDNFKRINDSLGHQTGDKLLMALAKRLGNSVRQMGKLARLAGNEFAVLLEDCDLSAAHSVADEALDTLSKPLFFDNQLINLTVSLGLACAKQHAEDPPTLLKHAGLALHKAKSSGKNRACAFDESLIAEASYRLFLENNLHRALELGELEVHYQPKIHLGHGKLQGLEALLRWRHPEKGMIRPDQFISVAEETGLILPIGKWVIREACQMLKRLGSHGLDQVKIAINLSPKQFSEPDLAGAIAKILQEENIDGTRIELELTESLLMDASQPLLDVLESLKSLGLSLAMDDFGTGYSSLSYLKKFPIDVLKIDRSFVMDIPQQEEDMEITAAVIAMAHNLRLNVVAEGIETREQLQFLRLHKCDIGQGYLFDKPLPPDELIERLKRYQR</sequence>
<dbReference type="InterPro" id="IPR001610">
    <property type="entry name" value="PAC"/>
</dbReference>
<dbReference type="InterPro" id="IPR035965">
    <property type="entry name" value="PAS-like_dom_sf"/>
</dbReference>
<dbReference type="InterPro" id="IPR029016">
    <property type="entry name" value="GAF-like_dom_sf"/>
</dbReference>
<dbReference type="PROSITE" id="PS50887">
    <property type="entry name" value="GGDEF"/>
    <property type="match status" value="1"/>
</dbReference>
<dbReference type="InterPro" id="IPR003018">
    <property type="entry name" value="GAF"/>
</dbReference>
<dbReference type="Gene3D" id="3.30.70.270">
    <property type="match status" value="1"/>
</dbReference>
<dbReference type="SUPFAM" id="SSF55781">
    <property type="entry name" value="GAF domain-like"/>
    <property type="match status" value="1"/>
</dbReference>
<dbReference type="SMART" id="SM00091">
    <property type="entry name" value="PAS"/>
    <property type="match status" value="2"/>
</dbReference>
<dbReference type="CDD" id="cd01948">
    <property type="entry name" value="EAL"/>
    <property type="match status" value="1"/>
</dbReference>
<evidence type="ECO:0000259" key="6">
    <source>
        <dbReference type="PROSITE" id="PS50887"/>
    </source>
</evidence>
<dbReference type="Pfam" id="PF00990">
    <property type="entry name" value="GGDEF"/>
    <property type="match status" value="1"/>
</dbReference>
<dbReference type="AlphaFoldDB" id="A0A1H7HKK9"/>
<feature type="domain" description="PAC" evidence="4">
    <location>
        <begin position="411"/>
        <end position="463"/>
    </location>
</feature>
<name>A0A1H7HKK9_9GAMM</name>
<feature type="domain" description="EAL" evidence="5">
    <location>
        <begin position="637"/>
        <end position="891"/>
    </location>
</feature>
<dbReference type="InterPro" id="IPR000700">
    <property type="entry name" value="PAS-assoc_C"/>
</dbReference>
<keyword evidence="8" id="KW-1185">Reference proteome</keyword>
<proteinExistence type="predicted"/>
<dbReference type="SMART" id="SM00065">
    <property type="entry name" value="GAF"/>
    <property type="match status" value="1"/>
</dbReference>
<gene>
    <name evidence="7" type="ORF">SAMN05216214_10320</name>
</gene>
<organism evidence="7 8">
    <name type="scientific">Atopomonas hussainii</name>
    <dbReference type="NCBI Taxonomy" id="1429083"/>
    <lineage>
        <taxon>Bacteria</taxon>
        <taxon>Pseudomonadati</taxon>
        <taxon>Pseudomonadota</taxon>
        <taxon>Gammaproteobacteria</taxon>
        <taxon>Pseudomonadales</taxon>
        <taxon>Pseudomonadaceae</taxon>
        <taxon>Atopomonas</taxon>
    </lineage>
</organism>
<evidence type="ECO:0000259" key="4">
    <source>
        <dbReference type="PROSITE" id="PS50113"/>
    </source>
</evidence>
<dbReference type="STRING" id="1429083.GCA_001885685_01617"/>
<feature type="domain" description="PAS" evidence="3">
    <location>
        <begin position="338"/>
        <end position="393"/>
    </location>
</feature>
<dbReference type="Gene3D" id="3.20.20.450">
    <property type="entry name" value="EAL domain"/>
    <property type="match status" value="1"/>
</dbReference>
<dbReference type="PROSITE" id="PS50113">
    <property type="entry name" value="PAC"/>
    <property type="match status" value="1"/>
</dbReference>
<dbReference type="PANTHER" id="PTHR44757:SF2">
    <property type="entry name" value="BIOFILM ARCHITECTURE MAINTENANCE PROTEIN MBAA"/>
    <property type="match status" value="1"/>
</dbReference>
<accession>A0A1H7HKK9</accession>
<dbReference type="CDD" id="cd00130">
    <property type="entry name" value="PAS"/>
    <property type="match status" value="1"/>
</dbReference>
<dbReference type="GO" id="GO:0071111">
    <property type="term" value="F:cyclic-guanylate-specific phosphodiesterase activity"/>
    <property type="evidence" value="ECO:0007669"/>
    <property type="project" value="UniProtKB-EC"/>
</dbReference>
<evidence type="ECO:0000256" key="2">
    <source>
        <dbReference type="ARBA" id="ARBA00022636"/>
    </source>
</evidence>
<dbReference type="RefSeq" id="WP_074865054.1">
    <property type="nucleotide sequence ID" value="NZ_FOAS01000003.1"/>
</dbReference>
<dbReference type="InterPro" id="IPR000014">
    <property type="entry name" value="PAS"/>
</dbReference>
<reference evidence="7 8" key="1">
    <citation type="submission" date="2016-10" db="EMBL/GenBank/DDBJ databases">
        <authorList>
            <person name="de Groot N.N."/>
        </authorList>
    </citation>
    <scope>NUCLEOTIDE SEQUENCE [LARGE SCALE GENOMIC DNA]</scope>
    <source>
        <strain evidence="7 8">JCM 19513</strain>
    </source>
</reference>
<dbReference type="SMART" id="SM00052">
    <property type="entry name" value="EAL"/>
    <property type="match status" value="1"/>
</dbReference>
<dbReference type="InterPro" id="IPR000160">
    <property type="entry name" value="GGDEF_dom"/>
</dbReference>
<evidence type="ECO:0000259" key="3">
    <source>
        <dbReference type="PROSITE" id="PS50112"/>
    </source>
</evidence>
<keyword evidence="2" id="KW-0973">c-di-GMP</keyword>
<evidence type="ECO:0000259" key="5">
    <source>
        <dbReference type="PROSITE" id="PS50883"/>
    </source>
</evidence>
<dbReference type="InterPro" id="IPR029787">
    <property type="entry name" value="Nucleotide_cyclase"/>
</dbReference>
<dbReference type="Gene3D" id="3.30.450.20">
    <property type="entry name" value="PAS domain"/>
    <property type="match status" value="1"/>
</dbReference>
<dbReference type="PROSITE" id="PS50883">
    <property type="entry name" value="EAL"/>
    <property type="match status" value="1"/>
</dbReference>
<dbReference type="Proteomes" id="UP000185766">
    <property type="component" value="Unassembled WGS sequence"/>
</dbReference>
<dbReference type="PANTHER" id="PTHR44757">
    <property type="entry name" value="DIGUANYLATE CYCLASE DGCP"/>
    <property type="match status" value="1"/>
</dbReference>
<dbReference type="InterPro" id="IPR001633">
    <property type="entry name" value="EAL_dom"/>
</dbReference>
<dbReference type="FunFam" id="3.20.20.450:FF:000001">
    <property type="entry name" value="Cyclic di-GMP phosphodiesterase yahA"/>
    <property type="match status" value="1"/>
</dbReference>
<dbReference type="EC" id="3.1.4.52" evidence="1"/>
<dbReference type="SUPFAM" id="SSF141868">
    <property type="entry name" value="EAL domain-like"/>
    <property type="match status" value="1"/>
</dbReference>
<dbReference type="SMART" id="SM00086">
    <property type="entry name" value="PAC"/>
    <property type="match status" value="1"/>
</dbReference>
<dbReference type="SUPFAM" id="SSF55785">
    <property type="entry name" value="PYP-like sensor domain (PAS domain)"/>
    <property type="match status" value="1"/>
</dbReference>
<dbReference type="SMART" id="SM00267">
    <property type="entry name" value="GGDEF"/>
    <property type="match status" value="1"/>
</dbReference>
<dbReference type="SUPFAM" id="SSF55073">
    <property type="entry name" value="Nucleotide cyclase"/>
    <property type="match status" value="1"/>
</dbReference>
<dbReference type="Pfam" id="PF00563">
    <property type="entry name" value="EAL"/>
    <property type="match status" value="1"/>
</dbReference>
<dbReference type="Pfam" id="PF01590">
    <property type="entry name" value="GAF"/>
    <property type="match status" value="1"/>
</dbReference>
<dbReference type="NCBIfam" id="TIGR00229">
    <property type="entry name" value="sensory_box"/>
    <property type="match status" value="1"/>
</dbReference>
<dbReference type="InterPro" id="IPR052155">
    <property type="entry name" value="Biofilm_reg_signaling"/>
</dbReference>
<evidence type="ECO:0000256" key="1">
    <source>
        <dbReference type="ARBA" id="ARBA00012282"/>
    </source>
</evidence>
<evidence type="ECO:0000313" key="8">
    <source>
        <dbReference type="Proteomes" id="UP000185766"/>
    </source>
</evidence>
<protein>
    <recommendedName>
        <fullName evidence="1">cyclic-guanylate-specific phosphodiesterase</fullName>
        <ecNumber evidence="1">3.1.4.52</ecNumber>
    </recommendedName>
</protein>
<feature type="domain" description="GGDEF" evidence="6">
    <location>
        <begin position="496"/>
        <end position="628"/>
    </location>
</feature>
<dbReference type="InterPro" id="IPR043128">
    <property type="entry name" value="Rev_trsase/Diguanyl_cyclase"/>
</dbReference>
<dbReference type="Gene3D" id="3.30.450.40">
    <property type="match status" value="1"/>
</dbReference>
<dbReference type="NCBIfam" id="TIGR00254">
    <property type="entry name" value="GGDEF"/>
    <property type="match status" value="1"/>
</dbReference>